<keyword evidence="1" id="KW-0677">Repeat</keyword>
<reference evidence="3 4" key="1">
    <citation type="submission" date="2021-12" db="EMBL/GenBank/DDBJ databases">
        <title>Genome seq of P8.</title>
        <authorList>
            <person name="Seo T."/>
        </authorList>
    </citation>
    <scope>NUCLEOTIDE SEQUENCE [LARGE SCALE GENOMIC DNA]</scope>
    <source>
        <strain evidence="3 4">P8</strain>
    </source>
</reference>
<protein>
    <submittedName>
        <fullName evidence="3">SIS domain-containing protein</fullName>
    </submittedName>
</protein>
<dbReference type="EMBL" id="JAJTWU010000020">
    <property type="protein sequence ID" value="MCE4558196.1"/>
    <property type="molecule type" value="Genomic_DNA"/>
</dbReference>
<dbReference type="PANTHER" id="PTHR10937:SF8">
    <property type="entry name" value="AMINOTRANSFERASE-RELATED"/>
    <property type="match status" value="1"/>
</dbReference>
<gene>
    <name evidence="3" type="ORF">LXT13_27845</name>
</gene>
<evidence type="ECO:0000259" key="2">
    <source>
        <dbReference type="PROSITE" id="PS51464"/>
    </source>
</evidence>
<evidence type="ECO:0000256" key="1">
    <source>
        <dbReference type="ARBA" id="ARBA00022737"/>
    </source>
</evidence>
<evidence type="ECO:0000313" key="4">
    <source>
        <dbReference type="Proteomes" id="UP001200741"/>
    </source>
</evidence>
<dbReference type="CDD" id="cd05009">
    <property type="entry name" value="SIS_GlmS_GlmD_2"/>
    <property type="match status" value="1"/>
</dbReference>
<dbReference type="Proteomes" id="UP001200741">
    <property type="component" value="Unassembled WGS sequence"/>
</dbReference>
<evidence type="ECO:0000313" key="3">
    <source>
        <dbReference type="EMBL" id="MCE4558196.1"/>
    </source>
</evidence>
<dbReference type="RefSeq" id="WP_233375660.1">
    <property type="nucleotide sequence ID" value="NZ_JAJTWU010000020.1"/>
</dbReference>
<sequence length="344" mass="36007">MSSLMLEEALSAPDVVARQLAADAQSYARLGQSLQQQPPTSVLTIARGSSDHAAHYLAYLVMARLGRLVTSLPMSLVTLYQSRLHCEGLLSLAFSQSGQSPDLIAPTTFFREGGARTVAFVNASGSPLAAAAEHVFELHAGPEKSVAATKSYIAQLVAGARVVAAWQQDDALHTALQTLPAALAQAARLDWSAALPVLQGADRLFVLGRGTGLAVTMEAALKLKETCGIQAEAFSGAEVKHGPMALVRDGYPLLVFAPRGPAQAGLLAIAEEMHGRGGRVLLAAPIGTPCAPGIQLLPLVTTGSEDLDPIALVQSFYPMVEALARARGFNPDVPPNLAKVTKTH</sequence>
<dbReference type="Pfam" id="PF01380">
    <property type="entry name" value="SIS"/>
    <property type="match status" value="2"/>
</dbReference>
<dbReference type="InterPro" id="IPR046348">
    <property type="entry name" value="SIS_dom_sf"/>
</dbReference>
<feature type="domain" description="SIS" evidence="2">
    <location>
        <begin position="194"/>
        <end position="334"/>
    </location>
</feature>
<name>A0ABS8Y4G7_9BURK</name>
<dbReference type="InterPro" id="IPR035466">
    <property type="entry name" value="GlmS/AgaS_SIS"/>
</dbReference>
<dbReference type="PANTHER" id="PTHR10937">
    <property type="entry name" value="GLUCOSAMINE--FRUCTOSE-6-PHOSPHATE AMINOTRANSFERASE, ISOMERIZING"/>
    <property type="match status" value="1"/>
</dbReference>
<dbReference type="InterPro" id="IPR001347">
    <property type="entry name" value="SIS_dom"/>
</dbReference>
<dbReference type="SUPFAM" id="SSF53697">
    <property type="entry name" value="SIS domain"/>
    <property type="match status" value="1"/>
</dbReference>
<dbReference type="CDD" id="cd05008">
    <property type="entry name" value="SIS_GlmS_GlmD_1"/>
    <property type="match status" value="1"/>
</dbReference>
<dbReference type="PROSITE" id="PS51464">
    <property type="entry name" value="SIS"/>
    <property type="match status" value="2"/>
</dbReference>
<organism evidence="3 4">
    <name type="scientific">Pelomonas cellulosilytica</name>
    <dbReference type="NCBI Taxonomy" id="2906762"/>
    <lineage>
        <taxon>Bacteria</taxon>
        <taxon>Pseudomonadati</taxon>
        <taxon>Pseudomonadota</taxon>
        <taxon>Betaproteobacteria</taxon>
        <taxon>Burkholderiales</taxon>
        <taxon>Sphaerotilaceae</taxon>
        <taxon>Roseateles</taxon>
    </lineage>
</organism>
<dbReference type="Gene3D" id="3.40.50.10490">
    <property type="entry name" value="Glucose-6-phosphate isomerase like protein, domain 1"/>
    <property type="match status" value="2"/>
</dbReference>
<accession>A0ABS8Y4G7</accession>
<keyword evidence="4" id="KW-1185">Reference proteome</keyword>
<feature type="domain" description="SIS" evidence="2">
    <location>
        <begin position="30"/>
        <end position="172"/>
    </location>
</feature>
<comment type="caution">
    <text evidence="3">The sequence shown here is derived from an EMBL/GenBank/DDBJ whole genome shotgun (WGS) entry which is preliminary data.</text>
</comment>
<dbReference type="InterPro" id="IPR035490">
    <property type="entry name" value="GlmS/FrlB_SIS"/>
</dbReference>
<proteinExistence type="predicted"/>